<keyword evidence="2" id="KW-0450">Lipoyl</keyword>
<comment type="caution">
    <text evidence="5">The sequence shown here is derived from an EMBL/GenBank/DDBJ whole genome shotgun (WGS) entry which is preliminary data.</text>
</comment>
<dbReference type="GO" id="GO:0005739">
    <property type="term" value="C:mitochondrion"/>
    <property type="evidence" value="ECO:0007669"/>
    <property type="project" value="TreeGrafter"/>
</dbReference>
<dbReference type="PROSITE" id="PS00189">
    <property type="entry name" value="LIPOYL"/>
    <property type="match status" value="1"/>
</dbReference>
<evidence type="ECO:0000256" key="1">
    <source>
        <dbReference type="ARBA" id="ARBA00007317"/>
    </source>
</evidence>
<protein>
    <submittedName>
        <fullName evidence="5">15101_t:CDS:1</fullName>
    </submittedName>
</protein>
<feature type="domain" description="Lipoyl-binding" evidence="4">
    <location>
        <begin position="73"/>
        <end position="139"/>
    </location>
</feature>
<accession>A0A9N9JDI8</accession>
<dbReference type="InterPro" id="IPR003016">
    <property type="entry name" value="2-oxoA_DH_lipoyl-BS"/>
</dbReference>
<dbReference type="PANTHER" id="PTHR43416">
    <property type="entry name" value="DIHYDROLIPOYLLYSINE-RESIDUE SUCCINYLTRANSFERASE COMPONENT OF 2-OXOGLUTARATE DEHYDROGENASE COMPLEX, MITOCHONDRIAL-RELATED"/>
    <property type="match status" value="1"/>
</dbReference>
<proteinExistence type="inferred from homology"/>
<dbReference type="CDD" id="cd06849">
    <property type="entry name" value="lipoyl_domain"/>
    <property type="match status" value="1"/>
</dbReference>
<dbReference type="InterPro" id="IPR011053">
    <property type="entry name" value="Single_hybrid_motif"/>
</dbReference>
<evidence type="ECO:0000313" key="5">
    <source>
        <dbReference type="EMBL" id="CAG8776480.1"/>
    </source>
</evidence>
<dbReference type="Pfam" id="PF00364">
    <property type="entry name" value="Biotin_lipoyl"/>
    <property type="match status" value="1"/>
</dbReference>
<gene>
    <name evidence="5" type="ORF">AMORRO_LOCUS16958</name>
</gene>
<evidence type="ECO:0000259" key="4">
    <source>
        <dbReference type="PROSITE" id="PS50968"/>
    </source>
</evidence>
<sequence length="139" mass="15411">MTALLRTAFRCSIVSLRHYAKLTSATQNSFLAPKRKFHSIYFSGLTSNGPKNTRNTALLSLIAQKPLTRKYATKTVKVPTLAESIVEGSLSKWNKQIGDFVQQDEEVATIETDKINAPVNSPYSGTILELYANEQDTVT</sequence>
<dbReference type="PROSITE" id="PS50968">
    <property type="entry name" value="BIOTINYL_LIPOYL"/>
    <property type="match status" value="1"/>
</dbReference>
<evidence type="ECO:0000313" key="6">
    <source>
        <dbReference type="Proteomes" id="UP000789342"/>
    </source>
</evidence>
<dbReference type="EMBL" id="CAJVPV010049638">
    <property type="protein sequence ID" value="CAG8776480.1"/>
    <property type="molecule type" value="Genomic_DNA"/>
</dbReference>
<dbReference type="Proteomes" id="UP000789342">
    <property type="component" value="Unassembled WGS sequence"/>
</dbReference>
<dbReference type="PANTHER" id="PTHR43416:SF5">
    <property type="entry name" value="DIHYDROLIPOYLLYSINE-RESIDUE SUCCINYLTRANSFERASE COMPONENT OF 2-OXOGLUTARATE DEHYDROGENASE COMPLEX, MITOCHONDRIAL"/>
    <property type="match status" value="1"/>
</dbReference>
<dbReference type="Gene3D" id="2.40.50.100">
    <property type="match status" value="1"/>
</dbReference>
<dbReference type="GO" id="GO:0006099">
    <property type="term" value="P:tricarboxylic acid cycle"/>
    <property type="evidence" value="ECO:0007669"/>
    <property type="project" value="TreeGrafter"/>
</dbReference>
<reference evidence="5" key="1">
    <citation type="submission" date="2021-06" db="EMBL/GenBank/DDBJ databases">
        <authorList>
            <person name="Kallberg Y."/>
            <person name="Tangrot J."/>
            <person name="Rosling A."/>
        </authorList>
    </citation>
    <scope>NUCLEOTIDE SEQUENCE</scope>
    <source>
        <strain evidence="5">CL551</strain>
    </source>
</reference>
<dbReference type="SUPFAM" id="SSF51230">
    <property type="entry name" value="Single hybrid motif"/>
    <property type="match status" value="1"/>
</dbReference>
<evidence type="ECO:0000256" key="3">
    <source>
        <dbReference type="ARBA" id="ARBA00022946"/>
    </source>
</evidence>
<keyword evidence="6" id="KW-1185">Reference proteome</keyword>
<keyword evidence="3" id="KW-0809">Transit peptide</keyword>
<dbReference type="InterPro" id="IPR050537">
    <property type="entry name" value="2-oxoacid_dehydrogenase"/>
</dbReference>
<dbReference type="GO" id="GO:0004149">
    <property type="term" value="F:dihydrolipoyllysine-residue succinyltransferase activity"/>
    <property type="evidence" value="ECO:0007669"/>
    <property type="project" value="TreeGrafter"/>
</dbReference>
<organism evidence="5 6">
    <name type="scientific">Acaulospora morrowiae</name>
    <dbReference type="NCBI Taxonomy" id="94023"/>
    <lineage>
        <taxon>Eukaryota</taxon>
        <taxon>Fungi</taxon>
        <taxon>Fungi incertae sedis</taxon>
        <taxon>Mucoromycota</taxon>
        <taxon>Glomeromycotina</taxon>
        <taxon>Glomeromycetes</taxon>
        <taxon>Diversisporales</taxon>
        <taxon>Acaulosporaceae</taxon>
        <taxon>Acaulospora</taxon>
    </lineage>
</organism>
<evidence type="ECO:0000256" key="2">
    <source>
        <dbReference type="ARBA" id="ARBA00022823"/>
    </source>
</evidence>
<name>A0A9N9JDI8_9GLOM</name>
<dbReference type="OrthoDB" id="5391403at2759"/>
<feature type="non-terminal residue" evidence="5">
    <location>
        <position position="1"/>
    </location>
</feature>
<dbReference type="InterPro" id="IPR000089">
    <property type="entry name" value="Biotin_lipoyl"/>
</dbReference>
<dbReference type="AlphaFoldDB" id="A0A9N9JDI8"/>
<comment type="similarity">
    <text evidence="1">Belongs to the 2-oxoacid dehydrogenase family.</text>
</comment>